<dbReference type="PROSITE" id="PS51186">
    <property type="entry name" value="GNAT"/>
    <property type="match status" value="1"/>
</dbReference>
<dbReference type="EMBL" id="CP024201">
    <property type="protein sequence ID" value="ATQ44003.1"/>
    <property type="molecule type" value="Genomic_DNA"/>
</dbReference>
<feature type="domain" description="N-acetyltransferase" evidence="1">
    <location>
        <begin position="88"/>
        <end position="228"/>
    </location>
</feature>
<evidence type="ECO:0000259" key="1">
    <source>
        <dbReference type="PROSITE" id="PS51186"/>
    </source>
</evidence>
<dbReference type="InterPro" id="IPR013653">
    <property type="entry name" value="GCN5-like_dom"/>
</dbReference>
<dbReference type="CDD" id="cd04301">
    <property type="entry name" value="NAT_SF"/>
    <property type="match status" value="1"/>
</dbReference>
<dbReference type="InterPro" id="IPR000182">
    <property type="entry name" value="GNAT_dom"/>
</dbReference>
<dbReference type="KEGG" id="cmb:CSW64_17220"/>
<accession>A0A2D2B190</accession>
<proteinExistence type="predicted"/>
<dbReference type="GO" id="GO:0016747">
    <property type="term" value="F:acyltransferase activity, transferring groups other than amino-acyl groups"/>
    <property type="evidence" value="ECO:0007669"/>
    <property type="project" value="InterPro"/>
</dbReference>
<dbReference type="Proteomes" id="UP000228945">
    <property type="component" value="Chromosome"/>
</dbReference>
<dbReference type="Gene3D" id="3.40.630.30">
    <property type="match status" value="1"/>
</dbReference>
<dbReference type="AlphaFoldDB" id="A0A2D2B190"/>
<reference evidence="2 3" key="1">
    <citation type="submission" date="2017-10" db="EMBL/GenBank/DDBJ databases">
        <title>Genome sequence of Caulobacter mirabilis FWC38.</title>
        <authorList>
            <person name="Fiebig A."/>
            <person name="Crosson S."/>
        </authorList>
    </citation>
    <scope>NUCLEOTIDE SEQUENCE [LARGE SCALE GENOMIC DNA]</scope>
    <source>
        <strain evidence="2 3">FWC 38</strain>
    </source>
</reference>
<organism evidence="2 3">
    <name type="scientific">Caulobacter mirabilis</name>
    <dbReference type="NCBI Taxonomy" id="69666"/>
    <lineage>
        <taxon>Bacteria</taxon>
        <taxon>Pseudomonadati</taxon>
        <taxon>Pseudomonadota</taxon>
        <taxon>Alphaproteobacteria</taxon>
        <taxon>Caulobacterales</taxon>
        <taxon>Caulobacteraceae</taxon>
        <taxon>Caulobacter</taxon>
    </lineage>
</organism>
<protein>
    <submittedName>
        <fullName evidence="2">GNAT family N-acetyltransferase</fullName>
    </submittedName>
</protein>
<dbReference type="SUPFAM" id="SSF55729">
    <property type="entry name" value="Acyl-CoA N-acyltransferases (Nat)"/>
    <property type="match status" value="1"/>
</dbReference>
<dbReference type="InterPro" id="IPR016181">
    <property type="entry name" value="Acyl_CoA_acyltransferase"/>
</dbReference>
<dbReference type="OrthoDB" id="9797456at2"/>
<sequence length="228" mass="24345">MAVDHPLDRPVWSALTGRQSDVALVQGRAVRFAPAYGLFAAIPDMTAESLSDLSDLVRAHGEVGLVEVEAPPALPGVEVVSRAVCAQMVAEGLSEGPPPAFQAIELTDADAQQMLALATLTRPGPFFDRTHQLGAFVGVKDRDRLIAMAGERMRPDGFTEVSGVCTHPDSRGRGYAAGLMRLVAGRILDRGETPFLHAYADHAGTIALYETLGFRVRRALDFTVLAPA</sequence>
<evidence type="ECO:0000313" key="2">
    <source>
        <dbReference type="EMBL" id="ATQ44003.1"/>
    </source>
</evidence>
<evidence type="ECO:0000313" key="3">
    <source>
        <dbReference type="Proteomes" id="UP000228945"/>
    </source>
</evidence>
<dbReference type="RefSeq" id="WP_099623251.1">
    <property type="nucleotide sequence ID" value="NZ_CP024201.1"/>
</dbReference>
<gene>
    <name evidence="2" type="ORF">CSW64_17220</name>
</gene>
<dbReference type="Pfam" id="PF08445">
    <property type="entry name" value="FR47"/>
    <property type="match status" value="1"/>
</dbReference>
<name>A0A2D2B190_9CAUL</name>
<keyword evidence="3" id="KW-1185">Reference proteome</keyword>
<keyword evidence="2" id="KW-0808">Transferase</keyword>